<feature type="transmembrane region" description="Helical" evidence="7">
    <location>
        <begin position="283"/>
        <end position="301"/>
    </location>
</feature>
<evidence type="ECO:0000256" key="2">
    <source>
        <dbReference type="ARBA" id="ARBA00022475"/>
    </source>
</evidence>
<dbReference type="GO" id="GO:0038023">
    <property type="term" value="F:signaling receptor activity"/>
    <property type="evidence" value="ECO:0007669"/>
    <property type="project" value="UniProtKB-ARBA"/>
</dbReference>
<evidence type="ECO:0000313" key="8">
    <source>
        <dbReference type="EnsemblMetazoa" id="tetur12g04833.1"/>
    </source>
</evidence>
<organism evidence="8 9">
    <name type="scientific">Tetranychus urticae</name>
    <name type="common">Two-spotted spider mite</name>
    <dbReference type="NCBI Taxonomy" id="32264"/>
    <lineage>
        <taxon>Eukaryota</taxon>
        <taxon>Metazoa</taxon>
        <taxon>Ecdysozoa</taxon>
        <taxon>Arthropoda</taxon>
        <taxon>Chelicerata</taxon>
        <taxon>Arachnida</taxon>
        <taxon>Acari</taxon>
        <taxon>Acariformes</taxon>
        <taxon>Trombidiformes</taxon>
        <taxon>Prostigmata</taxon>
        <taxon>Eleutherengona</taxon>
        <taxon>Raphignathae</taxon>
        <taxon>Tetranychoidea</taxon>
        <taxon>Tetranychidae</taxon>
        <taxon>Tetranychus</taxon>
    </lineage>
</organism>
<dbReference type="Pfam" id="PF08395">
    <property type="entry name" value="7tm_7"/>
    <property type="match status" value="1"/>
</dbReference>
<feature type="transmembrane region" description="Helical" evidence="7">
    <location>
        <begin position="71"/>
        <end position="91"/>
    </location>
</feature>
<feature type="transmembrane region" description="Helical" evidence="7">
    <location>
        <begin position="128"/>
        <end position="150"/>
    </location>
</feature>
<sequence>MASINMQQCFVRNEELKHYPKISIDSIFSRMQLIISSTSNIYGKCLFVIIMLILNLVHCRALLFISLDSIFSIKLGAFFFVLIANWLPIVFHLRYNHKLVKQIEDHWNGLQIDYDYETRKYFWTRKAIYRWLVYFSYIFLYIFKYSYSLYTLSDKDTSKLSSEVVLKQNIIFYFLLLICTPITLFIHCCQSCIHIDLPILAQTAVQYNLIKLKKLLKESGKDEKSLNINAIQNIRYRYLLSCRLVDKINEIMSPALFFMFTYFLANACNLSYSLIYYEQNHLTKWYNIFMTSFILISLLVYTHANIKIHEKSQESLAIVYKLSLKTNSMRLLNEISLFLNHNEIGFTFGGMFMLTTSSLSKLLSILTTIIVALPTFAK</sequence>
<evidence type="ECO:0000256" key="3">
    <source>
        <dbReference type="ARBA" id="ARBA00022692"/>
    </source>
</evidence>
<reference evidence="8" key="2">
    <citation type="submission" date="2015-06" db="UniProtKB">
        <authorList>
            <consortium name="EnsemblMetazoa"/>
        </authorList>
    </citation>
    <scope>IDENTIFICATION</scope>
</reference>
<evidence type="ECO:0000256" key="7">
    <source>
        <dbReference type="SAM" id="Phobius"/>
    </source>
</evidence>
<proteinExistence type="predicted"/>
<keyword evidence="4 7" id="KW-1133">Transmembrane helix</keyword>
<keyword evidence="3 7" id="KW-0812">Transmembrane</keyword>
<dbReference type="EMBL" id="CAEY01000120">
    <property type="status" value="NOT_ANNOTATED_CDS"/>
    <property type="molecule type" value="Genomic_DNA"/>
</dbReference>
<dbReference type="GO" id="GO:0050909">
    <property type="term" value="P:sensory perception of taste"/>
    <property type="evidence" value="ECO:0007669"/>
    <property type="project" value="InterPro"/>
</dbReference>
<feature type="transmembrane region" description="Helical" evidence="7">
    <location>
        <begin position="359"/>
        <end position="377"/>
    </location>
</feature>
<evidence type="ECO:0000256" key="1">
    <source>
        <dbReference type="ARBA" id="ARBA00004651"/>
    </source>
</evidence>
<dbReference type="GO" id="GO:0005886">
    <property type="term" value="C:plasma membrane"/>
    <property type="evidence" value="ECO:0007669"/>
    <property type="project" value="UniProtKB-SubCell"/>
</dbReference>
<keyword evidence="2" id="KW-1003">Cell membrane</keyword>
<evidence type="ECO:0008006" key="10">
    <source>
        <dbReference type="Google" id="ProtNLM"/>
    </source>
</evidence>
<dbReference type="PANTHER" id="PTHR21421">
    <property type="entry name" value="GUSTATORY RECEPTOR"/>
    <property type="match status" value="1"/>
</dbReference>
<evidence type="ECO:0000256" key="6">
    <source>
        <dbReference type="ARBA" id="ARBA00023170"/>
    </source>
</evidence>
<reference evidence="9" key="1">
    <citation type="submission" date="2011-08" db="EMBL/GenBank/DDBJ databases">
        <authorList>
            <person name="Rombauts S."/>
        </authorList>
    </citation>
    <scope>NUCLEOTIDE SEQUENCE</scope>
    <source>
        <strain evidence="9">London</strain>
    </source>
</reference>
<feature type="transmembrane region" description="Helical" evidence="7">
    <location>
        <begin position="41"/>
        <end position="65"/>
    </location>
</feature>
<dbReference type="EnsemblMetazoa" id="tetur12g04833.1">
    <property type="protein sequence ID" value="tetur12g04833.1"/>
    <property type="gene ID" value="tetur12g04833"/>
</dbReference>
<dbReference type="AlphaFoldDB" id="T1KJF0"/>
<keyword evidence="6" id="KW-0675">Receptor</keyword>
<keyword evidence="5 7" id="KW-0472">Membrane</keyword>
<feature type="transmembrane region" description="Helical" evidence="7">
    <location>
        <begin position="170"/>
        <end position="189"/>
    </location>
</feature>
<evidence type="ECO:0000256" key="4">
    <source>
        <dbReference type="ARBA" id="ARBA00022989"/>
    </source>
</evidence>
<dbReference type="GO" id="GO:0051606">
    <property type="term" value="P:detection of stimulus"/>
    <property type="evidence" value="ECO:0007669"/>
    <property type="project" value="UniProtKB-ARBA"/>
</dbReference>
<feature type="transmembrane region" description="Helical" evidence="7">
    <location>
        <begin position="256"/>
        <end position="277"/>
    </location>
</feature>
<protein>
    <recommendedName>
        <fullName evidence="10">Gustatory receptor</fullName>
    </recommendedName>
</protein>
<keyword evidence="9" id="KW-1185">Reference proteome</keyword>
<dbReference type="PANTHER" id="PTHR21421:SF29">
    <property type="entry name" value="GUSTATORY RECEPTOR 5A FOR TREHALOSE-RELATED"/>
    <property type="match status" value="1"/>
</dbReference>
<dbReference type="HOGENOM" id="CLU_742543_0_0_1"/>
<evidence type="ECO:0000313" key="9">
    <source>
        <dbReference type="Proteomes" id="UP000015104"/>
    </source>
</evidence>
<accession>T1KJF0</accession>
<name>T1KJF0_TETUR</name>
<dbReference type="InterPro" id="IPR013604">
    <property type="entry name" value="7TM_chemorcpt"/>
</dbReference>
<comment type="subcellular location">
    <subcellularLocation>
        <location evidence="1">Cell membrane</location>
        <topology evidence="1">Multi-pass membrane protein</topology>
    </subcellularLocation>
</comment>
<dbReference type="Proteomes" id="UP000015104">
    <property type="component" value="Unassembled WGS sequence"/>
</dbReference>
<evidence type="ECO:0000256" key="5">
    <source>
        <dbReference type="ARBA" id="ARBA00023136"/>
    </source>
</evidence>